<feature type="domain" description="Peptidase C14 caspase" evidence="5">
    <location>
        <begin position="11"/>
        <end position="311"/>
    </location>
</feature>
<dbReference type="Gene3D" id="3.40.50.12660">
    <property type="match status" value="2"/>
</dbReference>
<dbReference type="GO" id="GO:0004197">
    <property type="term" value="F:cysteine-type endopeptidase activity"/>
    <property type="evidence" value="ECO:0007669"/>
    <property type="project" value="InterPro"/>
</dbReference>
<protein>
    <submittedName>
        <fullName evidence="6">Peptidase C14, caspase domain-containing protein</fullName>
    </submittedName>
</protein>
<dbReference type="InterPro" id="IPR029030">
    <property type="entry name" value="Caspase-like_dom_sf"/>
</dbReference>
<dbReference type="AlphaFoldDB" id="A0A1Y2H8E5"/>
<keyword evidence="2" id="KW-0053">Apoptosis</keyword>
<evidence type="ECO:0000259" key="5">
    <source>
        <dbReference type="Pfam" id="PF00656"/>
    </source>
</evidence>
<dbReference type="PANTHER" id="PTHR48104">
    <property type="entry name" value="METACASPASE-4"/>
    <property type="match status" value="1"/>
</dbReference>
<keyword evidence="3" id="KW-0788">Thiol protease</keyword>
<organism evidence="6 7">
    <name type="scientific">Catenaria anguillulae PL171</name>
    <dbReference type="NCBI Taxonomy" id="765915"/>
    <lineage>
        <taxon>Eukaryota</taxon>
        <taxon>Fungi</taxon>
        <taxon>Fungi incertae sedis</taxon>
        <taxon>Blastocladiomycota</taxon>
        <taxon>Blastocladiomycetes</taxon>
        <taxon>Blastocladiales</taxon>
        <taxon>Catenariaceae</taxon>
        <taxon>Catenaria</taxon>
    </lineage>
</organism>
<keyword evidence="7" id="KW-1185">Reference proteome</keyword>
<dbReference type="SUPFAM" id="SSF52129">
    <property type="entry name" value="Caspase-like"/>
    <property type="match status" value="1"/>
</dbReference>
<dbReference type="InterPro" id="IPR011600">
    <property type="entry name" value="Pept_C14_caspase"/>
</dbReference>
<reference evidence="6 7" key="1">
    <citation type="submission" date="2016-07" db="EMBL/GenBank/DDBJ databases">
        <title>Pervasive Adenine N6-methylation of Active Genes in Fungi.</title>
        <authorList>
            <consortium name="DOE Joint Genome Institute"/>
            <person name="Mondo S.J."/>
            <person name="Dannebaum R.O."/>
            <person name="Kuo R.C."/>
            <person name="Labutti K."/>
            <person name="Haridas S."/>
            <person name="Kuo A."/>
            <person name="Salamov A."/>
            <person name="Ahrendt S.R."/>
            <person name="Lipzen A."/>
            <person name="Sullivan W."/>
            <person name="Andreopoulos W.B."/>
            <person name="Clum A."/>
            <person name="Lindquist E."/>
            <person name="Daum C."/>
            <person name="Ramamoorthy G.K."/>
            <person name="Gryganskyi A."/>
            <person name="Culley D."/>
            <person name="Magnuson J.K."/>
            <person name="James T.Y."/>
            <person name="O'Malley M.A."/>
            <person name="Stajich J.E."/>
            <person name="Spatafora J.W."/>
            <person name="Visel A."/>
            <person name="Grigoriev I.V."/>
        </authorList>
    </citation>
    <scope>NUCLEOTIDE SEQUENCE [LARGE SCALE GENOMIC DNA]</scope>
    <source>
        <strain evidence="6 7">PL171</strain>
    </source>
</reference>
<dbReference type="Pfam" id="PF00656">
    <property type="entry name" value="Peptidase_C14"/>
    <property type="match status" value="1"/>
</dbReference>
<dbReference type="Proteomes" id="UP000193411">
    <property type="component" value="Unassembled WGS sequence"/>
</dbReference>
<dbReference type="EMBL" id="MCFL01000073">
    <property type="protein sequence ID" value="ORZ30868.1"/>
    <property type="molecule type" value="Genomic_DNA"/>
</dbReference>
<evidence type="ECO:0000256" key="1">
    <source>
        <dbReference type="ARBA" id="ARBA00009005"/>
    </source>
</evidence>
<dbReference type="GO" id="GO:0006915">
    <property type="term" value="P:apoptotic process"/>
    <property type="evidence" value="ECO:0007669"/>
    <property type="project" value="UniProtKB-KW"/>
</dbReference>
<evidence type="ECO:0000313" key="7">
    <source>
        <dbReference type="Proteomes" id="UP000193411"/>
    </source>
</evidence>
<keyword evidence="3" id="KW-0645">Protease</keyword>
<dbReference type="GO" id="GO:0006508">
    <property type="term" value="P:proteolysis"/>
    <property type="evidence" value="ECO:0007669"/>
    <property type="project" value="InterPro"/>
</dbReference>
<feature type="non-terminal residue" evidence="6">
    <location>
        <position position="322"/>
    </location>
</feature>
<dbReference type="PANTHER" id="PTHR48104:SF30">
    <property type="entry name" value="METACASPASE-1"/>
    <property type="match status" value="1"/>
</dbReference>
<name>A0A1Y2H8E5_9FUNG</name>
<gene>
    <name evidence="6" type="ORF">BCR44DRAFT_84526</name>
</gene>
<dbReference type="GO" id="GO:0005737">
    <property type="term" value="C:cytoplasm"/>
    <property type="evidence" value="ECO:0007669"/>
    <property type="project" value="TreeGrafter"/>
</dbReference>
<feature type="region of interest" description="Disordered" evidence="4">
    <location>
        <begin position="218"/>
        <end position="241"/>
    </location>
</feature>
<evidence type="ECO:0000313" key="6">
    <source>
        <dbReference type="EMBL" id="ORZ30868.1"/>
    </source>
</evidence>
<evidence type="ECO:0000256" key="2">
    <source>
        <dbReference type="ARBA" id="ARBA00022703"/>
    </source>
</evidence>
<accession>A0A1Y2H8E5</accession>
<dbReference type="InterPro" id="IPR050452">
    <property type="entry name" value="Metacaspase"/>
</dbReference>
<keyword evidence="3" id="KW-0378">Hydrolase</keyword>
<sequence>MLASNQHQQGRKKALFIGINYTGTKAELRGCINDVKNISSFLFQRYGFSPDNSIILTDDQTDRNRLPTKANMVSGMKWLVKDARPGDSLFLHFSGHGASVDDKDGDEIDGKDEVLVPLDYQQVGMLLDDDINQILVKALPEGVRLVCIFDCCHSGTMLDNPFTYRVDGNLEMHCAQGKGQHRVFTALGKLREAGSSLKHGNPIGAVMGLKDTFKAALGRGNDSDPEDAAEHPAMEKTKSEKAARADVIAFSGCRDDQTSADAHISGNFTGAMSFALIKTLSENPNCTYTDLLKGMRTTLKGKYTQIPQLSAGRALELNTPFV</sequence>
<comment type="similarity">
    <text evidence="1">Belongs to the peptidase C14B family.</text>
</comment>
<feature type="compositionally biased region" description="Basic and acidic residues" evidence="4">
    <location>
        <begin position="228"/>
        <end position="241"/>
    </location>
</feature>
<proteinExistence type="inferred from homology"/>
<comment type="caution">
    <text evidence="6">The sequence shown here is derived from an EMBL/GenBank/DDBJ whole genome shotgun (WGS) entry which is preliminary data.</text>
</comment>
<evidence type="ECO:0000256" key="4">
    <source>
        <dbReference type="SAM" id="MobiDB-lite"/>
    </source>
</evidence>
<evidence type="ECO:0000256" key="3">
    <source>
        <dbReference type="ARBA" id="ARBA00022807"/>
    </source>
</evidence>
<dbReference type="OrthoDB" id="3223806at2759"/>